<dbReference type="Gene3D" id="3.40.50.300">
    <property type="entry name" value="P-loop containing nucleotide triphosphate hydrolases"/>
    <property type="match status" value="1"/>
</dbReference>
<gene>
    <name evidence="3" type="ORF">D3P96_02925</name>
</gene>
<evidence type="ECO:0000313" key="4">
    <source>
        <dbReference type="Proteomes" id="UP000275836"/>
    </source>
</evidence>
<dbReference type="Proteomes" id="UP000275836">
    <property type="component" value="Unassembled WGS sequence"/>
</dbReference>
<evidence type="ECO:0000259" key="1">
    <source>
        <dbReference type="Pfam" id="PF04466"/>
    </source>
</evidence>
<sequence>MMTDEAFVLSKNINPHFYKVWNTRKSEIILKGGRGSFKSSVVAFKLCTMMYRQITAGHRANVVCVRENKTNLRTSVYRQVREALEMMGLIDEFKFFVSPMEIVHTQTDSSFVFYGADDPNKLKSDKTPDVIGLWYEEAANMKSAEVFDQANPTFIRNKSPYVDEVKIFYSYNPPKNPYDWINEWVEKKKMEPDCLVDHSTYLDDDLGFTVPQQLRMIETYKENDYDYYRYLYLGEAVGLGTSVYNMNLFQSVQNVGELPDGDHIVMLRFSADVGHSVSATTVGCYGITYKRRLVLLDTYYYSPDGKVHKLAPSELAPQIHDFVQEMQHKYPWPTDMLIMDSAEQALRNEYNRRYNVDWWNVRKLKKVDMIDRVQNVLAQGKLFYLPTENNLKYFISEHQKYQWDEKTLQSDKPEVVKVDDHTCDQLQYLVRSSEDELGINW</sequence>
<name>A0A3P2RF55_WEIVI</name>
<dbReference type="AlphaFoldDB" id="A0A3P2RF55"/>
<dbReference type="OrthoDB" id="9768556at2"/>
<organism evidence="3 4">
    <name type="scientific">Weissella viridescens</name>
    <name type="common">Lactobacillus viridescens</name>
    <dbReference type="NCBI Taxonomy" id="1629"/>
    <lineage>
        <taxon>Bacteria</taxon>
        <taxon>Bacillati</taxon>
        <taxon>Bacillota</taxon>
        <taxon>Bacilli</taxon>
        <taxon>Lactobacillales</taxon>
        <taxon>Lactobacillaceae</taxon>
        <taxon>Weissella</taxon>
    </lineage>
</organism>
<dbReference type="InterPro" id="IPR035412">
    <property type="entry name" value="Terminase_L_N"/>
</dbReference>
<protein>
    <submittedName>
        <fullName evidence="3">PBSX family phage terminase large subunit</fullName>
    </submittedName>
</protein>
<dbReference type="InterPro" id="IPR027417">
    <property type="entry name" value="P-loop_NTPase"/>
</dbReference>
<feature type="domain" description="Phage terminase large subunit C-terminal" evidence="2">
    <location>
        <begin position="272"/>
        <end position="430"/>
    </location>
</feature>
<dbReference type="InterPro" id="IPR035413">
    <property type="entry name" value="Terminase_L_C"/>
</dbReference>
<proteinExistence type="predicted"/>
<dbReference type="Pfam" id="PF04466">
    <property type="entry name" value="Terminase_3"/>
    <property type="match status" value="1"/>
</dbReference>
<dbReference type="Gene3D" id="3.30.420.280">
    <property type="match status" value="1"/>
</dbReference>
<dbReference type="Pfam" id="PF17288">
    <property type="entry name" value="Terminase_3C"/>
    <property type="match status" value="1"/>
</dbReference>
<reference evidence="3 4" key="1">
    <citation type="submission" date="2018-10" db="EMBL/GenBank/DDBJ databases">
        <title>Draft genome sequence of Weissella viridescens UCO-SMC3.</title>
        <authorList>
            <person name="Garcia-Cancino A."/>
            <person name="Espinoza-Monje M."/>
            <person name="Albarracin L."/>
            <person name="Garcia-Castillo V."/>
            <person name="Campos-Martin J."/>
            <person name="Nakano Y."/>
            <person name="Guitierrez-Zamorano C."/>
            <person name="Ikeda-Ohtsubo W."/>
            <person name="Morita H."/>
            <person name="Kitazawa H."/>
            <person name="Villena J."/>
        </authorList>
    </citation>
    <scope>NUCLEOTIDE SEQUENCE [LARGE SCALE GENOMIC DNA]</scope>
    <source>
        <strain evidence="3 4">UCO-SMC3</strain>
    </source>
</reference>
<evidence type="ECO:0000313" key="3">
    <source>
        <dbReference type="EMBL" id="RRG18256.1"/>
    </source>
</evidence>
<dbReference type="PANTHER" id="PTHR39184:SF1">
    <property type="entry name" value="PBSX PHAGE TERMINASE LARGE SUBUNIT"/>
    <property type="match status" value="1"/>
</dbReference>
<evidence type="ECO:0000259" key="2">
    <source>
        <dbReference type="Pfam" id="PF17288"/>
    </source>
</evidence>
<dbReference type="EMBL" id="RHGY01000002">
    <property type="protein sequence ID" value="RRG18256.1"/>
    <property type="molecule type" value="Genomic_DNA"/>
</dbReference>
<dbReference type="NCBIfam" id="TIGR01547">
    <property type="entry name" value="phage_term_2"/>
    <property type="match status" value="1"/>
</dbReference>
<dbReference type="InterPro" id="IPR006437">
    <property type="entry name" value="Phage_terminase_lsu"/>
</dbReference>
<accession>A0A3P2RF55</accession>
<dbReference type="InterPro" id="IPR052380">
    <property type="entry name" value="Viral_DNA_packaging_terminase"/>
</dbReference>
<dbReference type="PANTHER" id="PTHR39184">
    <property type="match status" value="1"/>
</dbReference>
<comment type="caution">
    <text evidence="3">The sequence shown here is derived from an EMBL/GenBank/DDBJ whole genome shotgun (WGS) entry which is preliminary data.</text>
</comment>
<feature type="domain" description="Phage terminase large subunit N-terminal" evidence="1">
    <location>
        <begin position="27"/>
        <end position="235"/>
    </location>
</feature>